<feature type="domain" description="N-acetyltransferase" evidence="2">
    <location>
        <begin position="83"/>
        <end position="221"/>
    </location>
</feature>
<dbReference type="Pfam" id="PF08445">
    <property type="entry name" value="FR47"/>
    <property type="match status" value="1"/>
</dbReference>
<dbReference type="SUPFAM" id="SSF55729">
    <property type="entry name" value="Acyl-CoA N-acyltransferases (Nat)"/>
    <property type="match status" value="1"/>
</dbReference>
<accession>A0A4R4TH38</accession>
<dbReference type="EMBL" id="SMKI01000098">
    <property type="protein sequence ID" value="TDC75646.1"/>
    <property type="molecule type" value="Genomic_DNA"/>
</dbReference>
<dbReference type="InterPro" id="IPR000182">
    <property type="entry name" value="GNAT_dom"/>
</dbReference>
<evidence type="ECO:0000256" key="1">
    <source>
        <dbReference type="SAM" id="MobiDB-lite"/>
    </source>
</evidence>
<protein>
    <submittedName>
        <fullName evidence="3">GNAT family N-acetyltransferase</fullName>
    </submittedName>
</protein>
<dbReference type="InterPro" id="IPR016181">
    <property type="entry name" value="Acyl_CoA_acyltransferase"/>
</dbReference>
<dbReference type="PROSITE" id="PS51186">
    <property type="entry name" value="GNAT"/>
    <property type="match status" value="1"/>
</dbReference>
<dbReference type="CDD" id="cd04301">
    <property type="entry name" value="NAT_SF"/>
    <property type="match status" value="1"/>
</dbReference>
<comment type="caution">
    <text evidence="3">The sequence shown here is derived from an EMBL/GenBank/DDBJ whole genome shotgun (WGS) entry which is preliminary data.</text>
</comment>
<dbReference type="InterPro" id="IPR013653">
    <property type="entry name" value="GCN5-like_dom"/>
</dbReference>
<dbReference type="GO" id="GO:0016747">
    <property type="term" value="F:acyltransferase activity, transferring groups other than amino-acyl groups"/>
    <property type="evidence" value="ECO:0007669"/>
    <property type="project" value="InterPro"/>
</dbReference>
<gene>
    <name evidence="3" type="ORF">E1283_11705</name>
</gene>
<evidence type="ECO:0000259" key="2">
    <source>
        <dbReference type="PROSITE" id="PS51186"/>
    </source>
</evidence>
<name>A0A4R4TH38_9ACTN</name>
<keyword evidence="4" id="KW-1185">Reference proteome</keyword>
<organism evidence="3 4">
    <name type="scientific">Streptomyces hainanensis</name>
    <dbReference type="NCBI Taxonomy" id="402648"/>
    <lineage>
        <taxon>Bacteria</taxon>
        <taxon>Bacillati</taxon>
        <taxon>Actinomycetota</taxon>
        <taxon>Actinomycetes</taxon>
        <taxon>Kitasatosporales</taxon>
        <taxon>Streptomycetaceae</taxon>
        <taxon>Streptomyces</taxon>
    </lineage>
</organism>
<proteinExistence type="predicted"/>
<dbReference type="OrthoDB" id="4966223at2"/>
<dbReference type="Gene3D" id="3.40.630.30">
    <property type="match status" value="1"/>
</dbReference>
<dbReference type="Proteomes" id="UP000295345">
    <property type="component" value="Unassembled WGS sequence"/>
</dbReference>
<dbReference type="AlphaFoldDB" id="A0A4R4TH38"/>
<feature type="region of interest" description="Disordered" evidence="1">
    <location>
        <begin position="220"/>
        <end position="257"/>
    </location>
</feature>
<reference evidence="3 4" key="1">
    <citation type="submission" date="2019-03" db="EMBL/GenBank/DDBJ databases">
        <title>Draft genome sequences of novel Actinobacteria.</title>
        <authorList>
            <person name="Sahin N."/>
            <person name="Ay H."/>
            <person name="Saygin H."/>
        </authorList>
    </citation>
    <scope>NUCLEOTIDE SEQUENCE [LARGE SCALE GENOMIC DNA]</scope>
    <source>
        <strain evidence="3 4">DSM 41900</strain>
    </source>
</reference>
<keyword evidence="3" id="KW-0808">Transferase</keyword>
<evidence type="ECO:0000313" key="4">
    <source>
        <dbReference type="Proteomes" id="UP000295345"/>
    </source>
</evidence>
<sequence length="257" mass="26401">MAVDVPIPGLVRAWAAGWAVSRETPAPVEQPWGVRIDVGQPHHVVRHVLPAADEASVRGVVAAVTVPATHLKAFVAPSAVAGWLTPDWTEGDHGHLMAGALRAATTRVPDGYRLTLETAHGVTRVRVFAADGSPAARGQVAPVGDAAVVDQVETHPDHRRRGLGSVVMRTLGNEAVERGATTGILGATHEGRALYETLGWAVAAPLTAFVYRAVNESPSGVAPGASVAGPGSGSVLSESSSASRSGVCSGRSIPTPR</sequence>
<evidence type="ECO:0000313" key="3">
    <source>
        <dbReference type="EMBL" id="TDC75646.1"/>
    </source>
</evidence>